<feature type="transmembrane region" description="Helical" evidence="6">
    <location>
        <begin position="482"/>
        <end position="500"/>
    </location>
</feature>
<feature type="domain" description="Major facilitator superfamily (MFS) profile" evidence="7">
    <location>
        <begin position="1"/>
        <end position="505"/>
    </location>
</feature>
<evidence type="ECO:0000256" key="3">
    <source>
        <dbReference type="ARBA" id="ARBA00022692"/>
    </source>
</evidence>
<sequence>MLLLGLGLATGMEFYVADSMNLVLVDLTGTLGVSLDQASWILTTYSLALFLGVPVSGWMAGHFGPKRYLIGSVALFAMASVGCMISPGLETLLICRVVQGFAASALITWWRSTIYIVLPRPHRSGNMMRASILLSLSSATGLIVSGLIAEYLNWRLIFVPALLFALGAIWLLARYYPPCPPFTSERLRTSDWQGMILLMVAVASLQILLSRGEIDDWFASSHIRTLALLGVGALVLFLLWQLHPRNRNPLLLLTVLRDRLVLSAAALGIFTGMILSGSLFVLPEFLRGAASQTLSASQAGRLMAAYAVAAAVVRSVSGQLLSRTGQRKALAIAMILLSVSMLLLNRLMTADTPAAYYMPALILYGACQAIFLPSVGSGTMSRVSDEKFLDGVTLYMTFRQFGASLGVALLTILLEQRETLHSSRLYEALRAGQGTTEQWMRVGAQTLAGRDGFTPHRAQEGALDLLAHAGWQQVETLSYADAFTFMAVIAVITLFVIPLMPPTPVVKK</sequence>
<reference evidence="8 9" key="1">
    <citation type="submission" date="2020-06" db="EMBL/GenBank/DDBJ databases">
        <title>Description of novel acetic acid bacteria.</title>
        <authorList>
            <person name="Sombolestani A."/>
        </authorList>
    </citation>
    <scope>NUCLEOTIDE SEQUENCE [LARGE SCALE GENOMIC DNA]</scope>
    <source>
        <strain evidence="8 9">LMG 31431</strain>
    </source>
</reference>
<evidence type="ECO:0000313" key="9">
    <source>
        <dbReference type="Proteomes" id="UP000534870"/>
    </source>
</evidence>
<evidence type="ECO:0000313" key="8">
    <source>
        <dbReference type="EMBL" id="NVN09616.1"/>
    </source>
</evidence>
<dbReference type="Proteomes" id="UP000534870">
    <property type="component" value="Unassembled WGS sequence"/>
</dbReference>
<evidence type="ECO:0000256" key="4">
    <source>
        <dbReference type="ARBA" id="ARBA00022989"/>
    </source>
</evidence>
<dbReference type="EMBL" id="JABXXP010000001">
    <property type="protein sequence ID" value="NVN09616.1"/>
    <property type="molecule type" value="Genomic_DNA"/>
</dbReference>
<keyword evidence="4 6" id="KW-1133">Transmembrane helix</keyword>
<organism evidence="8 9">
    <name type="scientific">Nguyenibacter vanlangensis</name>
    <dbReference type="NCBI Taxonomy" id="1216886"/>
    <lineage>
        <taxon>Bacteria</taxon>
        <taxon>Pseudomonadati</taxon>
        <taxon>Pseudomonadota</taxon>
        <taxon>Alphaproteobacteria</taxon>
        <taxon>Acetobacterales</taxon>
        <taxon>Acetobacteraceae</taxon>
        <taxon>Nguyenibacter</taxon>
    </lineage>
</organism>
<evidence type="ECO:0000259" key="7">
    <source>
        <dbReference type="PROSITE" id="PS50850"/>
    </source>
</evidence>
<feature type="transmembrane region" description="Helical" evidence="6">
    <location>
        <begin position="101"/>
        <end position="118"/>
    </location>
</feature>
<name>A0A7Y7ITQ9_9PROT</name>
<keyword evidence="3 6" id="KW-0812">Transmembrane</keyword>
<dbReference type="PROSITE" id="PS50850">
    <property type="entry name" value="MFS"/>
    <property type="match status" value="1"/>
</dbReference>
<keyword evidence="2" id="KW-0813">Transport</keyword>
<feature type="transmembrane region" description="Helical" evidence="6">
    <location>
        <begin position="192"/>
        <end position="209"/>
    </location>
</feature>
<feature type="transmembrane region" description="Helical" evidence="6">
    <location>
        <begin position="38"/>
        <end position="61"/>
    </location>
</feature>
<evidence type="ECO:0000256" key="5">
    <source>
        <dbReference type="ARBA" id="ARBA00023136"/>
    </source>
</evidence>
<dbReference type="Gene3D" id="1.20.1250.20">
    <property type="entry name" value="MFS general substrate transporter like domains"/>
    <property type="match status" value="1"/>
</dbReference>
<feature type="transmembrane region" description="Helical" evidence="6">
    <location>
        <begin position="392"/>
        <end position="414"/>
    </location>
</feature>
<feature type="transmembrane region" description="Helical" evidence="6">
    <location>
        <begin position="221"/>
        <end position="240"/>
    </location>
</feature>
<feature type="transmembrane region" description="Helical" evidence="6">
    <location>
        <begin position="154"/>
        <end position="172"/>
    </location>
</feature>
<dbReference type="InterPro" id="IPR020846">
    <property type="entry name" value="MFS_dom"/>
</dbReference>
<protein>
    <submittedName>
        <fullName evidence="8">MFS transporter</fullName>
    </submittedName>
</protein>
<evidence type="ECO:0000256" key="1">
    <source>
        <dbReference type="ARBA" id="ARBA00004141"/>
    </source>
</evidence>
<feature type="transmembrane region" description="Helical" evidence="6">
    <location>
        <begin position="354"/>
        <end position="372"/>
    </location>
</feature>
<dbReference type="PANTHER" id="PTHR42718">
    <property type="entry name" value="MAJOR FACILITATOR SUPERFAMILY MULTIDRUG TRANSPORTER MFSC"/>
    <property type="match status" value="1"/>
</dbReference>
<feature type="transmembrane region" description="Helical" evidence="6">
    <location>
        <begin position="260"/>
        <end position="282"/>
    </location>
</feature>
<keyword evidence="5 6" id="KW-0472">Membrane</keyword>
<proteinExistence type="predicted"/>
<dbReference type="InterPro" id="IPR036259">
    <property type="entry name" value="MFS_trans_sf"/>
</dbReference>
<feature type="transmembrane region" description="Helical" evidence="6">
    <location>
        <begin position="130"/>
        <end position="148"/>
    </location>
</feature>
<dbReference type="Pfam" id="PF07690">
    <property type="entry name" value="MFS_1"/>
    <property type="match status" value="1"/>
</dbReference>
<feature type="transmembrane region" description="Helical" evidence="6">
    <location>
        <begin position="68"/>
        <end position="89"/>
    </location>
</feature>
<comment type="subcellular location">
    <subcellularLocation>
        <location evidence="1">Membrane</location>
        <topology evidence="1">Multi-pass membrane protein</topology>
    </subcellularLocation>
</comment>
<dbReference type="Gene3D" id="1.20.1720.10">
    <property type="entry name" value="Multidrug resistance protein D"/>
    <property type="match status" value="1"/>
</dbReference>
<comment type="caution">
    <text evidence="8">The sequence shown here is derived from an EMBL/GenBank/DDBJ whole genome shotgun (WGS) entry which is preliminary data.</text>
</comment>
<gene>
    <name evidence="8" type="ORF">HUK84_00335</name>
</gene>
<dbReference type="AlphaFoldDB" id="A0A7Y7ITQ9"/>
<dbReference type="PANTHER" id="PTHR42718:SF9">
    <property type="entry name" value="MAJOR FACILITATOR SUPERFAMILY MULTIDRUG TRANSPORTER MFSC"/>
    <property type="match status" value="1"/>
</dbReference>
<dbReference type="SUPFAM" id="SSF103473">
    <property type="entry name" value="MFS general substrate transporter"/>
    <property type="match status" value="1"/>
</dbReference>
<evidence type="ECO:0000256" key="6">
    <source>
        <dbReference type="SAM" id="Phobius"/>
    </source>
</evidence>
<dbReference type="InterPro" id="IPR011701">
    <property type="entry name" value="MFS"/>
</dbReference>
<feature type="transmembrane region" description="Helical" evidence="6">
    <location>
        <begin position="329"/>
        <end position="348"/>
    </location>
</feature>
<dbReference type="GO" id="GO:0016020">
    <property type="term" value="C:membrane"/>
    <property type="evidence" value="ECO:0007669"/>
    <property type="project" value="UniProtKB-SubCell"/>
</dbReference>
<dbReference type="GO" id="GO:0022857">
    <property type="term" value="F:transmembrane transporter activity"/>
    <property type="evidence" value="ECO:0007669"/>
    <property type="project" value="InterPro"/>
</dbReference>
<evidence type="ECO:0000256" key="2">
    <source>
        <dbReference type="ARBA" id="ARBA00022448"/>
    </source>
</evidence>
<accession>A0A7Y7ITQ9</accession>